<evidence type="ECO:0000256" key="8">
    <source>
        <dbReference type="ARBA" id="ARBA00038436"/>
    </source>
</evidence>
<keyword evidence="6 9" id="KW-1133">Transmembrane helix</keyword>
<feature type="transmembrane region" description="Helical" evidence="9">
    <location>
        <begin position="20"/>
        <end position="39"/>
    </location>
</feature>
<dbReference type="STRING" id="1874317.BKP64_00805"/>
<dbReference type="GO" id="GO:0022857">
    <property type="term" value="F:transmembrane transporter activity"/>
    <property type="evidence" value="ECO:0007669"/>
    <property type="project" value="UniProtKB-UniRule"/>
</dbReference>
<feature type="domain" description="Tripartite ATP-independent periplasmic transporters DctQ component" evidence="10">
    <location>
        <begin position="35"/>
        <end position="157"/>
    </location>
</feature>
<feature type="transmembrane region" description="Helical" evidence="9">
    <location>
        <begin position="59"/>
        <end position="77"/>
    </location>
</feature>
<keyword evidence="3" id="KW-1003">Cell membrane</keyword>
<dbReference type="RefSeq" id="WP_070964695.1">
    <property type="nucleotide sequence ID" value="NZ_CP017715.1"/>
</dbReference>
<dbReference type="Proteomes" id="UP000177445">
    <property type="component" value="Chromosome"/>
</dbReference>
<evidence type="ECO:0000256" key="7">
    <source>
        <dbReference type="ARBA" id="ARBA00023136"/>
    </source>
</evidence>
<evidence type="ECO:0000256" key="2">
    <source>
        <dbReference type="ARBA" id="ARBA00022448"/>
    </source>
</evidence>
<dbReference type="GO" id="GO:0015740">
    <property type="term" value="P:C4-dicarboxylate transport"/>
    <property type="evidence" value="ECO:0007669"/>
    <property type="project" value="TreeGrafter"/>
</dbReference>
<evidence type="ECO:0000256" key="1">
    <source>
        <dbReference type="ARBA" id="ARBA00004429"/>
    </source>
</evidence>
<feature type="transmembrane region" description="Helical" evidence="9">
    <location>
        <begin position="98"/>
        <end position="119"/>
    </location>
</feature>
<accession>A0A1D9GGS0</accession>
<evidence type="ECO:0000256" key="4">
    <source>
        <dbReference type="ARBA" id="ARBA00022519"/>
    </source>
</evidence>
<dbReference type="InterPro" id="IPR007387">
    <property type="entry name" value="TRAP_DctQ"/>
</dbReference>
<keyword evidence="7 9" id="KW-0472">Membrane</keyword>
<organism evidence="11 12">
    <name type="scientific">Marinobacter salinus</name>
    <dbReference type="NCBI Taxonomy" id="1874317"/>
    <lineage>
        <taxon>Bacteria</taxon>
        <taxon>Pseudomonadati</taxon>
        <taxon>Pseudomonadota</taxon>
        <taxon>Gammaproteobacteria</taxon>
        <taxon>Pseudomonadales</taxon>
        <taxon>Marinobacteraceae</taxon>
        <taxon>Marinobacter</taxon>
    </lineage>
</organism>
<dbReference type="GO" id="GO:0005886">
    <property type="term" value="C:plasma membrane"/>
    <property type="evidence" value="ECO:0007669"/>
    <property type="project" value="UniProtKB-SubCell"/>
</dbReference>
<feature type="transmembrane region" description="Helical" evidence="9">
    <location>
        <begin position="145"/>
        <end position="166"/>
    </location>
</feature>
<evidence type="ECO:0000256" key="9">
    <source>
        <dbReference type="RuleBase" id="RU369079"/>
    </source>
</evidence>
<comment type="function">
    <text evidence="9">Part of the tripartite ATP-independent periplasmic (TRAP) transport system.</text>
</comment>
<name>A0A1D9GGS0_9GAMM</name>
<reference evidence="11 12" key="1">
    <citation type="submission" date="2016-10" db="EMBL/GenBank/DDBJ databases">
        <title>Marinobacter salinus sp. nov., a moderately halophilic bacterium isolated from a tidal flat environment.</title>
        <authorList>
            <person name="Park S.-J."/>
        </authorList>
    </citation>
    <scope>NUCLEOTIDE SEQUENCE [LARGE SCALE GENOMIC DNA]</scope>
    <source>
        <strain evidence="11 12">Hb8</strain>
    </source>
</reference>
<evidence type="ECO:0000256" key="5">
    <source>
        <dbReference type="ARBA" id="ARBA00022692"/>
    </source>
</evidence>
<dbReference type="InterPro" id="IPR055348">
    <property type="entry name" value="DctQ"/>
</dbReference>
<evidence type="ECO:0000259" key="10">
    <source>
        <dbReference type="Pfam" id="PF04290"/>
    </source>
</evidence>
<dbReference type="OrthoDB" id="2877624at2"/>
<dbReference type="AlphaFoldDB" id="A0A1D9GGS0"/>
<sequence>MSLATWVNRHYSEKGPAKWLVFLLEVVAASVLFLLMLTTCVDVAGRYLFNSPVPGATELTRLGLALMVFAAMPVITYRGGHIVVDLLDNVLGEKVLKVLGLLSALVISSSMYFLAVRIFELGERSIRRGVVTEFLGLPSGYITEYIAIMSWLTAACMITLGVYRVLFTPDK</sequence>
<comment type="subunit">
    <text evidence="9">The complex comprises the extracytoplasmic solute receptor protein and the two transmembrane proteins.</text>
</comment>
<proteinExistence type="inferred from homology"/>
<dbReference type="PANTHER" id="PTHR35011:SF2">
    <property type="entry name" value="2,3-DIKETO-L-GULONATE TRAP TRANSPORTER SMALL PERMEASE PROTEIN YIAM"/>
    <property type="match status" value="1"/>
</dbReference>
<dbReference type="Pfam" id="PF04290">
    <property type="entry name" value="DctQ"/>
    <property type="match status" value="1"/>
</dbReference>
<dbReference type="KEGG" id="msq:BKP64_00805"/>
<keyword evidence="5 9" id="KW-0812">Transmembrane</keyword>
<dbReference type="PANTHER" id="PTHR35011">
    <property type="entry name" value="2,3-DIKETO-L-GULONATE TRAP TRANSPORTER SMALL PERMEASE PROTEIN YIAM"/>
    <property type="match status" value="1"/>
</dbReference>
<keyword evidence="4 9" id="KW-0997">Cell inner membrane</keyword>
<gene>
    <name evidence="11" type="ORF">BKP64_00805</name>
</gene>
<protein>
    <recommendedName>
        <fullName evidence="9">TRAP transporter small permease protein</fullName>
    </recommendedName>
</protein>
<evidence type="ECO:0000313" key="11">
    <source>
        <dbReference type="EMBL" id="AOY86832.1"/>
    </source>
</evidence>
<evidence type="ECO:0000256" key="3">
    <source>
        <dbReference type="ARBA" id="ARBA00022475"/>
    </source>
</evidence>
<evidence type="ECO:0000256" key="6">
    <source>
        <dbReference type="ARBA" id="ARBA00022989"/>
    </source>
</evidence>
<evidence type="ECO:0000313" key="12">
    <source>
        <dbReference type="Proteomes" id="UP000177445"/>
    </source>
</evidence>
<comment type="similarity">
    <text evidence="8 9">Belongs to the TRAP transporter small permease family.</text>
</comment>
<dbReference type="EMBL" id="CP017715">
    <property type="protein sequence ID" value="AOY86832.1"/>
    <property type="molecule type" value="Genomic_DNA"/>
</dbReference>
<comment type="subcellular location">
    <subcellularLocation>
        <location evidence="1 9">Cell inner membrane</location>
        <topology evidence="1 9">Multi-pass membrane protein</topology>
    </subcellularLocation>
</comment>
<keyword evidence="12" id="KW-1185">Reference proteome</keyword>
<keyword evidence="2 9" id="KW-0813">Transport</keyword>